<dbReference type="GeneID" id="54329283"/>
<proteinExistence type="predicted"/>
<gene>
    <name evidence="2" type="ORF">ATNIH1004_006581</name>
</gene>
<comment type="caution">
    <text evidence="2">The sequence shown here is derived from an EMBL/GenBank/DDBJ whole genome shotgun (WGS) entry which is preliminary data.</text>
</comment>
<name>A0A5M9MTG4_9EURO</name>
<dbReference type="OrthoDB" id="3450745at2759"/>
<feature type="signal peptide" evidence="1">
    <location>
        <begin position="1"/>
        <end position="16"/>
    </location>
</feature>
<evidence type="ECO:0000313" key="2">
    <source>
        <dbReference type="EMBL" id="KAA8647879.1"/>
    </source>
</evidence>
<dbReference type="VEuPathDB" id="FungiDB:EYZ11_007521"/>
<dbReference type="EMBL" id="QUQM01000004">
    <property type="protein sequence ID" value="KAA8647879.1"/>
    <property type="molecule type" value="Genomic_DNA"/>
</dbReference>
<protein>
    <submittedName>
        <fullName evidence="2">Uncharacterized protein</fullName>
    </submittedName>
</protein>
<organism evidence="2 3">
    <name type="scientific">Aspergillus tanneri</name>
    <dbReference type="NCBI Taxonomy" id="1220188"/>
    <lineage>
        <taxon>Eukaryota</taxon>
        <taxon>Fungi</taxon>
        <taxon>Dikarya</taxon>
        <taxon>Ascomycota</taxon>
        <taxon>Pezizomycotina</taxon>
        <taxon>Eurotiomycetes</taxon>
        <taxon>Eurotiomycetidae</taxon>
        <taxon>Eurotiales</taxon>
        <taxon>Aspergillaceae</taxon>
        <taxon>Aspergillus</taxon>
        <taxon>Aspergillus subgen. Circumdati</taxon>
    </lineage>
</organism>
<dbReference type="RefSeq" id="XP_033427240.1">
    <property type="nucleotide sequence ID" value="XM_033571208.1"/>
</dbReference>
<accession>A0A5M9MTG4</accession>
<evidence type="ECO:0000313" key="3">
    <source>
        <dbReference type="Proteomes" id="UP000324241"/>
    </source>
</evidence>
<evidence type="ECO:0000256" key="1">
    <source>
        <dbReference type="SAM" id="SignalP"/>
    </source>
</evidence>
<sequence length="208" mass="23128">MLFPIAFLSFLFSAFALPHGSKRSNLPACDATWRKCSCPSGTFFQTSTSWIIYPAAVEDVTAATGNFFETAWFGTSPSQILGEPYTPGAKRILMGELPNAGVYPFTEELTMYQPLPNNQGYHMKFQMGDTPFYFNTTCGKQGHLAGTWDWVDVHSVGPQKTYMMWGIYACFSIVYDFQAFHESGMKNVSAILEGEGKMDGDVDGPYSF</sequence>
<feature type="chain" id="PRO_5024333392" evidence="1">
    <location>
        <begin position="17"/>
        <end position="208"/>
    </location>
</feature>
<keyword evidence="1" id="KW-0732">Signal</keyword>
<dbReference type="Proteomes" id="UP000324241">
    <property type="component" value="Unassembled WGS sequence"/>
</dbReference>
<dbReference type="AlphaFoldDB" id="A0A5M9MTG4"/>
<reference evidence="2 3" key="1">
    <citation type="submission" date="2019-08" db="EMBL/GenBank/DDBJ databases">
        <title>The genome sequence of a newly discovered highly antifungal drug resistant Aspergillus species, Aspergillus tanneri NIH 1004.</title>
        <authorList>
            <person name="Mounaud S."/>
            <person name="Singh I."/>
            <person name="Joardar V."/>
            <person name="Pakala S."/>
            <person name="Pakala S."/>
            <person name="Venepally P."/>
            <person name="Chung J.K."/>
            <person name="Losada L."/>
            <person name="Nierman W.C."/>
        </authorList>
    </citation>
    <scope>NUCLEOTIDE SEQUENCE [LARGE SCALE GENOMIC DNA]</scope>
    <source>
        <strain evidence="2 3">NIH1004</strain>
    </source>
</reference>